<dbReference type="Gene3D" id="1.20.5.990">
    <property type="entry name" value="Nemo cc2-lz domain - 1d5 darpin complex"/>
    <property type="match status" value="1"/>
</dbReference>
<keyword evidence="7" id="KW-1185">Reference proteome</keyword>
<reference evidence="6" key="1">
    <citation type="submission" date="2022-01" db="EMBL/GenBank/DDBJ databases">
        <authorList>
            <person name="King R."/>
        </authorList>
    </citation>
    <scope>NUCLEOTIDE SEQUENCE</scope>
</reference>
<feature type="compositionally biased region" description="Polar residues" evidence="3">
    <location>
        <begin position="128"/>
        <end position="140"/>
    </location>
</feature>
<dbReference type="InterPro" id="IPR021063">
    <property type="entry name" value="NEMO_N"/>
</dbReference>
<evidence type="ECO:0000313" key="7">
    <source>
        <dbReference type="Proteomes" id="UP001153737"/>
    </source>
</evidence>
<organism evidence="6 7">
    <name type="scientific">Phaedon cochleariae</name>
    <name type="common">Mustard beetle</name>
    <dbReference type="NCBI Taxonomy" id="80249"/>
    <lineage>
        <taxon>Eukaryota</taxon>
        <taxon>Metazoa</taxon>
        <taxon>Ecdysozoa</taxon>
        <taxon>Arthropoda</taxon>
        <taxon>Hexapoda</taxon>
        <taxon>Insecta</taxon>
        <taxon>Pterygota</taxon>
        <taxon>Neoptera</taxon>
        <taxon>Endopterygota</taxon>
        <taxon>Coleoptera</taxon>
        <taxon>Polyphaga</taxon>
        <taxon>Cucujiformia</taxon>
        <taxon>Chrysomeloidea</taxon>
        <taxon>Chrysomelidae</taxon>
        <taxon>Chrysomelinae</taxon>
        <taxon>Chrysomelini</taxon>
        <taxon>Phaedon</taxon>
    </lineage>
</organism>
<dbReference type="GO" id="GO:0070530">
    <property type="term" value="F:K63-linked polyubiquitin modification-dependent protein binding"/>
    <property type="evidence" value="ECO:0007669"/>
    <property type="project" value="TreeGrafter"/>
</dbReference>
<feature type="coiled-coil region" evidence="2">
    <location>
        <begin position="486"/>
        <end position="527"/>
    </location>
</feature>
<feature type="domain" description="NF-kappa-B essential modulator NEMO CC2-LZ" evidence="5">
    <location>
        <begin position="428"/>
        <end position="518"/>
    </location>
</feature>
<name>A0A9N9SI39_PHACE</name>
<dbReference type="Gene3D" id="1.20.5.390">
    <property type="entry name" value="L1 transposable element, trimerization domain"/>
    <property type="match status" value="1"/>
</dbReference>
<feature type="coiled-coil region" evidence="2">
    <location>
        <begin position="257"/>
        <end position="392"/>
    </location>
</feature>
<dbReference type="Proteomes" id="UP001153737">
    <property type="component" value="Chromosome 4"/>
</dbReference>
<dbReference type="PANTHER" id="PTHR31553">
    <property type="entry name" value="NF-KAPPA-B ESSENTIAL MODULATOR"/>
    <property type="match status" value="1"/>
</dbReference>
<reference evidence="6" key="2">
    <citation type="submission" date="2022-10" db="EMBL/GenBank/DDBJ databases">
        <authorList>
            <consortium name="ENA_rothamsted_submissions"/>
            <consortium name="culmorum"/>
            <person name="King R."/>
        </authorList>
    </citation>
    <scope>NUCLEOTIDE SEQUENCE</scope>
</reference>
<evidence type="ECO:0000259" key="5">
    <source>
        <dbReference type="Pfam" id="PF16516"/>
    </source>
</evidence>
<evidence type="ECO:0000256" key="2">
    <source>
        <dbReference type="SAM" id="Coils"/>
    </source>
</evidence>
<proteinExistence type="predicted"/>
<dbReference type="Pfam" id="PF16516">
    <property type="entry name" value="CC2-LZ"/>
    <property type="match status" value="1"/>
</dbReference>
<dbReference type="EMBL" id="OU896710">
    <property type="protein sequence ID" value="CAG9820942.1"/>
    <property type="molecule type" value="Genomic_DNA"/>
</dbReference>
<accession>A0A9N9SI39</accession>
<gene>
    <name evidence="6" type="ORF">PHAECO_LOCUS8381</name>
</gene>
<dbReference type="InterPro" id="IPR032419">
    <property type="entry name" value="CC2-LZ_dom"/>
</dbReference>
<protein>
    <submittedName>
        <fullName evidence="6">Uncharacterized protein</fullName>
    </submittedName>
</protein>
<dbReference type="Pfam" id="PF11577">
    <property type="entry name" value="NEMO"/>
    <property type="match status" value="1"/>
</dbReference>
<dbReference type="GO" id="GO:0005737">
    <property type="term" value="C:cytoplasm"/>
    <property type="evidence" value="ECO:0007669"/>
    <property type="project" value="TreeGrafter"/>
</dbReference>
<feature type="region of interest" description="Disordered" evidence="3">
    <location>
        <begin position="127"/>
        <end position="148"/>
    </location>
</feature>
<evidence type="ECO:0000256" key="3">
    <source>
        <dbReference type="SAM" id="MobiDB-lite"/>
    </source>
</evidence>
<evidence type="ECO:0000313" key="6">
    <source>
        <dbReference type="EMBL" id="CAG9820942.1"/>
    </source>
</evidence>
<dbReference type="GO" id="GO:0043122">
    <property type="term" value="P:regulation of canonical NF-kappaB signal transduction"/>
    <property type="evidence" value="ECO:0007669"/>
    <property type="project" value="TreeGrafter"/>
</dbReference>
<dbReference type="AlphaFoldDB" id="A0A9N9SI39"/>
<dbReference type="GO" id="GO:0005634">
    <property type="term" value="C:nucleus"/>
    <property type="evidence" value="ECO:0007669"/>
    <property type="project" value="TreeGrafter"/>
</dbReference>
<keyword evidence="1 2" id="KW-0175">Coiled coil</keyword>
<evidence type="ECO:0000259" key="4">
    <source>
        <dbReference type="Pfam" id="PF11577"/>
    </source>
</evidence>
<dbReference type="InterPro" id="IPR051301">
    <property type="entry name" value="Optineurin/NFkB_EssMod"/>
</dbReference>
<dbReference type="OrthoDB" id="6343844at2759"/>
<feature type="domain" description="NF-kappa-B essential modulator NEMO N-terminal" evidence="4">
    <location>
        <begin position="184"/>
        <end position="249"/>
    </location>
</feature>
<dbReference type="PANTHER" id="PTHR31553:SF1">
    <property type="entry name" value="NF-KAPPA-B ESSENTIAL MODULATOR"/>
    <property type="match status" value="1"/>
</dbReference>
<sequence>MIGHRKILRATSSNTLMATNTASTFTLDNFRMPSEPHPLPSLGSDEESFVILGKSMSPDEDAPSSEELFQPPSVTVVEEAKKLINKEISLLEQMSLDKKMMGVSLKDVEQSSSGNIVQSQDKCEVSVKEQSNSDAAVTSYRSDDSLGTPKMQQSAIFNLTNSVINGLPEIQNLPKWSFEDLPSEEVQRKISQIIDENVHLKDALLQNNMSMKSQYERIVAWQEDVQKVHQAHRQKLAEAKDFIEKMKADNLMVKHQLEKSNELSETQKNEIADLKLKIEESKRLTNAKIAQSSDNNIKEFELDAANKKIKELENILKTSMVENKILNEEKSKLELDASAGKCEIEKLVNDNILLKNENSKLTDTIEKNNIDRELIQQKCVQLELELEKAKNTAVEREEYHARVYNDLQYRASSPPELQHLRAQLASTQGMLTQVEQSRAAAYSQVAMMTDQIRGLTDHVESLQAQTHHKDEIYALLTQLEVYKADFEVEKQAKETIKEEKDKLAEDLQNLQRRNQQLQEELEVARDNVDYVVYPHGNRPRDSPNQNLKCPKCSFGFTSVRALENHVYRRYLKYPDYHVKYKQPIVLPLSLERSLKTPLLPDRALTGVYNPSSDIAYKR</sequence>
<evidence type="ECO:0000256" key="1">
    <source>
        <dbReference type="ARBA" id="ARBA00023054"/>
    </source>
</evidence>